<evidence type="ECO:0000313" key="2">
    <source>
        <dbReference type="Proteomes" id="UP000515708"/>
    </source>
</evidence>
<name>A0A7D8AD02_9MICO</name>
<gene>
    <name evidence="1" type="ORF">FVO59_12795</name>
</gene>
<dbReference type="EMBL" id="CP043732">
    <property type="protein sequence ID" value="QMU97981.1"/>
    <property type="molecule type" value="Genomic_DNA"/>
</dbReference>
<sequence length="137" mass="15092">MGARHDLRDLIAAGAPDGWEIFGYPAQLNTLDDPTKPVAIVIEQRTITAARTSPDANGIPVDVELTVWVIVDATLGETREEVEDRLELAAEHMIQILEQLDAQTWDGTAGRNQYDPQKPAYDFTIRAQGALIPEETP</sequence>
<protein>
    <recommendedName>
        <fullName evidence="3">DUF3168 domain-containing protein</fullName>
    </recommendedName>
</protein>
<dbReference type="Proteomes" id="UP000515708">
    <property type="component" value="Chromosome"/>
</dbReference>
<dbReference type="AlphaFoldDB" id="A0A7D8AD02"/>
<proteinExistence type="predicted"/>
<evidence type="ECO:0000313" key="1">
    <source>
        <dbReference type="EMBL" id="QMU97981.1"/>
    </source>
</evidence>
<evidence type="ECO:0008006" key="3">
    <source>
        <dbReference type="Google" id="ProtNLM"/>
    </source>
</evidence>
<accession>A0A7D8AD02</accession>
<organism evidence="1 2">
    <name type="scientific">Microbacterium esteraromaticum</name>
    <dbReference type="NCBI Taxonomy" id="57043"/>
    <lineage>
        <taxon>Bacteria</taxon>
        <taxon>Bacillati</taxon>
        <taxon>Actinomycetota</taxon>
        <taxon>Actinomycetes</taxon>
        <taxon>Micrococcales</taxon>
        <taxon>Microbacteriaceae</taxon>
        <taxon>Microbacterium</taxon>
    </lineage>
</organism>
<dbReference type="RefSeq" id="WP_182252990.1">
    <property type="nucleotide sequence ID" value="NZ_CP043732.1"/>
</dbReference>
<reference evidence="1 2" key="1">
    <citation type="journal article" date="2020" name="Front. Microbiol.">
        <title>Design of Bacterial Strain-Specific qPCR Assays Using NGS Data and Publicly Available Resources and Its Application to Track Biocontrol Strains.</title>
        <authorList>
            <person name="Hernandez I."/>
            <person name="Sant C."/>
            <person name="Martinez R."/>
            <person name="Fernandez C."/>
        </authorList>
    </citation>
    <scope>NUCLEOTIDE SEQUENCE [LARGE SCALE GENOMIC DNA]</scope>
    <source>
        <strain evidence="1 2">B24</strain>
    </source>
</reference>